<dbReference type="Proteomes" id="UP001153069">
    <property type="component" value="Unassembled WGS sequence"/>
</dbReference>
<dbReference type="GO" id="GO:0005524">
    <property type="term" value="F:ATP binding"/>
    <property type="evidence" value="ECO:0007669"/>
    <property type="project" value="UniProtKB-KW"/>
</dbReference>
<evidence type="ECO:0000313" key="9">
    <source>
        <dbReference type="Proteomes" id="UP001153069"/>
    </source>
</evidence>
<organism evidence="8 9">
    <name type="scientific">Seminavis robusta</name>
    <dbReference type="NCBI Taxonomy" id="568900"/>
    <lineage>
        <taxon>Eukaryota</taxon>
        <taxon>Sar</taxon>
        <taxon>Stramenopiles</taxon>
        <taxon>Ochrophyta</taxon>
        <taxon>Bacillariophyta</taxon>
        <taxon>Bacillariophyceae</taxon>
        <taxon>Bacillariophycidae</taxon>
        <taxon>Naviculales</taxon>
        <taxon>Naviculaceae</taxon>
        <taxon>Seminavis</taxon>
    </lineage>
</organism>
<dbReference type="SUPFAM" id="SSF56112">
    <property type="entry name" value="Protein kinase-like (PK-like)"/>
    <property type="match status" value="2"/>
</dbReference>
<dbReference type="Gene3D" id="3.40.50.410">
    <property type="entry name" value="von Willebrand factor, type A domain"/>
    <property type="match status" value="1"/>
</dbReference>
<dbReference type="GO" id="GO:0004674">
    <property type="term" value="F:protein serine/threonine kinase activity"/>
    <property type="evidence" value="ECO:0007669"/>
    <property type="project" value="UniProtKB-KW"/>
</dbReference>
<keyword evidence="2" id="KW-0808">Transferase</keyword>
<sequence>MSKVTFFSSQELQKVALNAAMKDGKKREGIPTPDGDPTVAYTYKDKVFIVNDVSGEQVKSYRLPNGLEEVEISAEVRAQHEQGVAELKRNHDAWTSYTAVVVDTSGSMRKGDFHGAQSRLKAVWESFANDYIYRRIQEGNCGMHDMVSIVSFSDGVVEVLRDEPTTWILYNRLCQIRNSGCPAPRGHGHFIPGLKRAEELLQAPSSNLACALNLIFLSDGRPSDHIELRTSTSDCFDCIENYVEKLASKYGRRLNFSSIGIGKEGSQFEMLRRMADAASDFGAHSRFRLPAMSCASLGSTLTESATALAKTQIEMLDEEGTKQRKMKPIQRESRKRAQEFPKTVSESDFAIYSTENVSREIFFQTEVQIKRRRRRWEGKFGTVKLQHAKAKYVAMKKKALGQGGERFAFQFYELAQDRRTIVGQRYVAKESCFILNNAEDESSRRTFVHKFCMTQQFTSRIAKEFNTELDSLGDFCRSIPRVKVLECSVYHLADPEQGRISVLVEPRLDHMKWTKWNSNTGYIVREKKDSFHDNPIVDIQSLLSNGLTTIQEDENSVSSDECQGIKDNELTLLGPREREHLSNSENSHASLRFTPSQVAQAFSHFSYVATGEKMLICDVQGVHDESSNQLLISDPAIHQYYHGRSQQRKNLYGRSDLGEKGMLKFERRHQCTDLCRLVTSRLRRPKYLFCSRKRSAMASGGEVHRKKPRHS</sequence>
<name>A0A9N8HUZ7_9STRA</name>
<proteinExistence type="predicted"/>
<reference evidence="8" key="1">
    <citation type="submission" date="2020-06" db="EMBL/GenBank/DDBJ databases">
        <authorList>
            <consortium name="Plant Systems Biology data submission"/>
        </authorList>
    </citation>
    <scope>NUCLEOTIDE SEQUENCE</scope>
    <source>
        <strain evidence="8">D6</strain>
    </source>
</reference>
<evidence type="ECO:0000259" key="7">
    <source>
        <dbReference type="PROSITE" id="PS51158"/>
    </source>
</evidence>
<evidence type="ECO:0000256" key="4">
    <source>
        <dbReference type="ARBA" id="ARBA00022777"/>
    </source>
</evidence>
<dbReference type="OrthoDB" id="43049at2759"/>
<evidence type="ECO:0000313" key="8">
    <source>
        <dbReference type="EMBL" id="CAB9526886.1"/>
    </source>
</evidence>
<dbReference type="PANTHER" id="PTHR45992">
    <property type="entry name" value="EUKARYOTIC ELONGATION FACTOR 2 KINASE-RELATED"/>
    <property type="match status" value="1"/>
</dbReference>
<dbReference type="EMBL" id="CAICTM010001904">
    <property type="protein sequence ID" value="CAB9526886.1"/>
    <property type="molecule type" value="Genomic_DNA"/>
</dbReference>
<dbReference type="AlphaFoldDB" id="A0A9N8HUZ7"/>
<dbReference type="PROSITE" id="PS51158">
    <property type="entry name" value="ALPHA_KINASE"/>
    <property type="match status" value="1"/>
</dbReference>
<evidence type="ECO:0000259" key="6">
    <source>
        <dbReference type="PROSITE" id="PS50234"/>
    </source>
</evidence>
<dbReference type="PANTHER" id="PTHR45992:SF11">
    <property type="entry name" value="ALPHA-TYPE PROTEIN KINASE DOMAIN-CONTAINING PROTEIN"/>
    <property type="match status" value="1"/>
</dbReference>
<evidence type="ECO:0000256" key="2">
    <source>
        <dbReference type="ARBA" id="ARBA00022679"/>
    </source>
</evidence>
<dbReference type="InterPro" id="IPR004166">
    <property type="entry name" value="a-kinase_dom"/>
</dbReference>
<keyword evidence="5" id="KW-0067">ATP-binding</keyword>
<keyword evidence="3" id="KW-0547">Nucleotide-binding</keyword>
<dbReference type="InterPro" id="IPR002035">
    <property type="entry name" value="VWF_A"/>
</dbReference>
<dbReference type="CDD" id="cd00198">
    <property type="entry name" value="vWFA"/>
    <property type="match status" value="1"/>
</dbReference>
<keyword evidence="9" id="KW-1185">Reference proteome</keyword>
<dbReference type="InterPro" id="IPR011009">
    <property type="entry name" value="Kinase-like_dom_sf"/>
</dbReference>
<dbReference type="PROSITE" id="PS50234">
    <property type="entry name" value="VWFA"/>
    <property type="match status" value="1"/>
</dbReference>
<keyword evidence="4 8" id="KW-0418">Kinase</keyword>
<gene>
    <name evidence="8" type="ORF">SEMRO_1906_G304610.1</name>
</gene>
<feature type="domain" description="VWFA" evidence="6">
    <location>
        <begin position="97"/>
        <end position="305"/>
    </location>
</feature>
<dbReference type="Gene3D" id="3.20.200.10">
    <property type="entry name" value="MHCK/EF2 kinase"/>
    <property type="match status" value="1"/>
</dbReference>
<dbReference type="InterPro" id="IPR036465">
    <property type="entry name" value="vWFA_dom_sf"/>
</dbReference>
<dbReference type="InterPro" id="IPR051852">
    <property type="entry name" value="Alpha-type_PK"/>
</dbReference>
<comment type="caution">
    <text evidence="8">The sequence shown here is derived from an EMBL/GenBank/DDBJ whole genome shotgun (WGS) entry which is preliminary data.</text>
</comment>
<dbReference type="Pfam" id="PF02816">
    <property type="entry name" value="Alpha_kinase"/>
    <property type="match status" value="2"/>
</dbReference>
<keyword evidence="1" id="KW-0723">Serine/threonine-protein kinase</keyword>
<protein>
    <submittedName>
        <fullName evidence="8">Myosin heavy chain kinase</fullName>
    </submittedName>
</protein>
<evidence type="ECO:0000256" key="1">
    <source>
        <dbReference type="ARBA" id="ARBA00022527"/>
    </source>
</evidence>
<evidence type="ECO:0000256" key="3">
    <source>
        <dbReference type="ARBA" id="ARBA00022741"/>
    </source>
</evidence>
<feature type="domain" description="Alpha-type protein kinase" evidence="7">
    <location>
        <begin position="368"/>
        <end position="687"/>
    </location>
</feature>
<accession>A0A9N8HUZ7</accession>
<evidence type="ECO:0000256" key="5">
    <source>
        <dbReference type="ARBA" id="ARBA00022840"/>
    </source>
</evidence>
<dbReference type="SUPFAM" id="SSF53300">
    <property type="entry name" value="vWA-like"/>
    <property type="match status" value="1"/>
</dbReference>
<dbReference type="SMART" id="SM00811">
    <property type="entry name" value="Alpha_kinase"/>
    <property type="match status" value="1"/>
</dbReference>